<dbReference type="Proteomes" id="UP001479436">
    <property type="component" value="Unassembled WGS sequence"/>
</dbReference>
<evidence type="ECO:0000259" key="1">
    <source>
        <dbReference type="PROSITE" id="PS50969"/>
    </source>
</evidence>
<dbReference type="SUPFAM" id="SSF56784">
    <property type="entry name" value="HAD-like"/>
    <property type="match status" value="1"/>
</dbReference>
<dbReference type="InterPro" id="IPR011948">
    <property type="entry name" value="Dullard_phosphatase"/>
</dbReference>
<feature type="domain" description="FCP1 homology" evidence="1">
    <location>
        <begin position="80"/>
        <end position="250"/>
    </location>
</feature>
<dbReference type="InterPro" id="IPR004274">
    <property type="entry name" value="FCP1_dom"/>
</dbReference>
<dbReference type="InterPro" id="IPR036412">
    <property type="entry name" value="HAD-like_sf"/>
</dbReference>
<reference evidence="2 3" key="1">
    <citation type="submission" date="2023-04" db="EMBL/GenBank/DDBJ databases">
        <title>Genome of Basidiobolus ranarum AG-B5.</title>
        <authorList>
            <person name="Stajich J.E."/>
            <person name="Carter-House D."/>
            <person name="Gryganskyi A."/>
        </authorList>
    </citation>
    <scope>NUCLEOTIDE SEQUENCE [LARGE SCALE GENOMIC DNA]</scope>
    <source>
        <strain evidence="2 3">AG-B5</strain>
    </source>
</reference>
<accession>A0ABR2VX37</accession>
<dbReference type="CDD" id="cd07521">
    <property type="entry name" value="HAD_FCP1-like"/>
    <property type="match status" value="1"/>
</dbReference>
<dbReference type="Pfam" id="PF03031">
    <property type="entry name" value="NIF"/>
    <property type="match status" value="1"/>
</dbReference>
<gene>
    <name evidence="2" type="primary">NEM1_5</name>
    <name evidence="2" type="ORF">K7432_009419</name>
</gene>
<comment type="caution">
    <text evidence="2">The sequence shown here is derived from an EMBL/GenBank/DDBJ whole genome shotgun (WGS) entry which is preliminary data.</text>
</comment>
<dbReference type="PROSITE" id="PS50969">
    <property type="entry name" value="FCP1"/>
    <property type="match status" value="1"/>
</dbReference>
<dbReference type="EC" id="3.1.3.16" evidence="2"/>
<dbReference type="PANTHER" id="PTHR12210">
    <property type="entry name" value="DULLARD PROTEIN PHOSPHATASE"/>
    <property type="match status" value="1"/>
</dbReference>
<dbReference type="Gene3D" id="3.40.50.1000">
    <property type="entry name" value="HAD superfamily/HAD-like"/>
    <property type="match status" value="1"/>
</dbReference>
<keyword evidence="3" id="KW-1185">Reference proteome</keyword>
<evidence type="ECO:0000313" key="2">
    <source>
        <dbReference type="EMBL" id="KAK9708769.1"/>
    </source>
</evidence>
<keyword evidence="2" id="KW-0378">Hydrolase</keyword>
<sequence length="269" mass="31060">MEFHTLQTASSLNLIPLEAGLLHHSKLSENTSSQNILNMLTSLMHSLPTTEILDNALVSIRGLWNRNQETTRHGGYVRLEKEKRKTLVLDMDETLIHSKLQEDPDSPAPLKINVPFDNTDCIYYVYDRPHVYDFLATVAQWYDLVIFTASISDYADPVIDWLENEVRARYPSTEPVIKARYYRQHCTYYNGIYTKDLSQIEYDLRDVALLDNSEFSFLINPENAIPIRSWTHDDDQDPALQDLLAFLNALSHVEDVRSVLGLRLNQECL</sequence>
<protein>
    <submittedName>
        <fullName evidence="2">Nuclear envelope morphology protein 1</fullName>
        <ecNumber evidence="2">3.1.3.16</ecNumber>
    </submittedName>
</protein>
<dbReference type="NCBIfam" id="TIGR02251">
    <property type="entry name" value="HIF-SF_euk"/>
    <property type="match status" value="1"/>
</dbReference>
<organism evidence="2 3">
    <name type="scientific">Basidiobolus ranarum</name>
    <dbReference type="NCBI Taxonomy" id="34480"/>
    <lineage>
        <taxon>Eukaryota</taxon>
        <taxon>Fungi</taxon>
        <taxon>Fungi incertae sedis</taxon>
        <taxon>Zoopagomycota</taxon>
        <taxon>Entomophthoromycotina</taxon>
        <taxon>Basidiobolomycetes</taxon>
        <taxon>Basidiobolales</taxon>
        <taxon>Basidiobolaceae</taxon>
        <taxon>Basidiobolus</taxon>
    </lineage>
</organism>
<name>A0ABR2VX37_9FUNG</name>
<dbReference type="InterPro" id="IPR023214">
    <property type="entry name" value="HAD_sf"/>
</dbReference>
<dbReference type="EMBL" id="JASJQH010007455">
    <property type="protein sequence ID" value="KAK9708769.1"/>
    <property type="molecule type" value="Genomic_DNA"/>
</dbReference>
<proteinExistence type="predicted"/>
<dbReference type="GO" id="GO:0004722">
    <property type="term" value="F:protein serine/threonine phosphatase activity"/>
    <property type="evidence" value="ECO:0007669"/>
    <property type="project" value="UniProtKB-EC"/>
</dbReference>
<evidence type="ECO:0000313" key="3">
    <source>
        <dbReference type="Proteomes" id="UP001479436"/>
    </source>
</evidence>
<dbReference type="SMART" id="SM00577">
    <property type="entry name" value="CPDc"/>
    <property type="match status" value="1"/>
</dbReference>
<dbReference type="InterPro" id="IPR050365">
    <property type="entry name" value="TIM50"/>
</dbReference>